<sequence>MSDEKEATTLPLEEYFKIPTLKTKLSNFRDIAKYHGIRIKPKRKQEYINELHDKMKQIFYVKKIQRAIRIKLRRILVKCHGPAFCNNDCCVNDTDFYTLDEIAGISPVCLFSYKDDGKIYGFHWLSFLKLIAGAGTSNVDILNPYNRNVISKEVLQTFGKYIFISNNVFKINLRENVQEEPPMSKQIRYQQRLTDIFMKIDSLGNYSQIEWYESLSHQKTLRFIQELKDIWVYRLGLTNEMKLKILGLYDPFLNLNISALSNITYDELKTFGLNIIDKFISAGINDEYKTLGSIYVLSALTLVNPNAATALPHLYSALV</sequence>
<name>A0A6C0BYP5_9ZZZZ</name>
<reference evidence="1" key="1">
    <citation type="journal article" date="2020" name="Nature">
        <title>Giant virus diversity and host interactions through global metagenomics.</title>
        <authorList>
            <person name="Schulz F."/>
            <person name="Roux S."/>
            <person name="Paez-Espino D."/>
            <person name="Jungbluth S."/>
            <person name="Walsh D.A."/>
            <person name="Denef V.J."/>
            <person name="McMahon K.D."/>
            <person name="Konstantinidis K.T."/>
            <person name="Eloe-Fadrosh E.A."/>
            <person name="Kyrpides N.C."/>
            <person name="Woyke T."/>
        </authorList>
    </citation>
    <scope>NUCLEOTIDE SEQUENCE</scope>
    <source>
        <strain evidence="1">GVMAG-M-3300020166-18</strain>
    </source>
</reference>
<proteinExistence type="predicted"/>
<evidence type="ECO:0000313" key="1">
    <source>
        <dbReference type="EMBL" id="QHS96498.1"/>
    </source>
</evidence>
<organism evidence="1">
    <name type="scientific">viral metagenome</name>
    <dbReference type="NCBI Taxonomy" id="1070528"/>
    <lineage>
        <taxon>unclassified sequences</taxon>
        <taxon>metagenomes</taxon>
        <taxon>organismal metagenomes</taxon>
    </lineage>
</organism>
<protein>
    <submittedName>
        <fullName evidence="1">Uncharacterized protein</fullName>
    </submittedName>
</protein>
<dbReference type="AlphaFoldDB" id="A0A6C0BYP5"/>
<accession>A0A6C0BYP5</accession>
<dbReference type="EMBL" id="MN739271">
    <property type="protein sequence ID" value="QHS96498.1"/>
    <property type="molecule type" value="Genomic_DNA"/>
</dbReference>